<dbReference type="EMBL" id="JAINUF010000006">
    <property type="protein sequence ID" value="KAJ8357395.1"/>
    <property type="molecule type" value="Genomic_DNA"/>
</dbReference>
<keyword evidence="3" id="KW-1185">Reference proteome</keyword>
<feature type="compositionally biased region" description="Basic and acidic residues" evidence="1">
    <location>
        <begin position="335"/>
        <end position="345"/>
    </location>
</feature>
<accession>A0A9Q1FG06</accession>
<dbReference type="Pfam" id="PF04988">
    <property type="entry name" value="AKAP95"/>
    <property type="match status" value="1"/>
</dbReference>
<dbReference type="Proteomes" id="UP001152622">
    <property type="component" value="Chromosome 6"/>
</dbReference>
<comment type="caution">
    <text evidence="2">The sequence shown here is derived from an EMBL/GenBank/DDBJ whole genome shotgun (WGS) entry which is preliminary data.</text>
</comment>
<sequence length="355" mass="39350">MIQRAAELKLEWCSSRDITVDTQDKRFAELRFSAEMILGNPRGRFPGLVSRPYEASYGHEYESYAETDDTMTPSSVNGEVSRGYVRTRLAPPHPQPTEYYGLERSGSQRSGPYESYDSGSSKGSRDLFRSGGFRSSFDGGYDSSSPSNRFYSEESSWDSSYPSSATRSGFSDNDGGGGYSSYSSSDSPHTKLAPFGSRGRGMPAYPQNSFGGRSNDVGGPPAFRGRGRGVMVVEEVCLSKVEMILCLACHTHIPAALISLQNHLQSSEHLKNKSEFTETQRRESVLSATSIMNNPIVKARFEKYLKLSKKWSEDRSLLSGNPYEKGENPFDDEIKEAPEDSQHDQAEDDLNDSTK</sequence>
<gene>
    <name evidence="2" type="ORF">SKAU_G00201890</name>
</gene>
<organism evidence="2 3">
    <name type="scientific">Synaphobranchus kaupii</name>
    <name type="common">Kaup's arrowtooth eel</name>
    <dbReference type="NCBI Taxonomy" id="118154"/>
    <lineage>
        <taxon>Eukaryota</taxon>
        <taxon>Metazoa</taxon>
        <taxon>Chordata</taxon>
        <taxon>Craniata</taxon>
        <taxon>Vertebrata</taxon>
        <taxon>Euteleostomi</taxon>
        <taxon>Actinopterygii</taxon>
        <taxon>Neopterygii</taxon>
        <taxon>Teleostei</taxon>
        <taxon>Anguilliformes</taxon>
        <taxon>Synaphobranchidae</taxon>
        <taxon>Synaphobranchus</taxon>
    </lineage>
</organism>
<protein>
    <submittedName>
        <fullName evidence="2">Uncharacterized protein</fullName>
    </submittedName>
</protein>
<dbReference type="GO" id="GO:0005634">
    <property type="term" value="C:nucleus"/>
    <property type="evidence" value="ECO:0007669"/>
    <property type="project" value="InterPro"/>
</dbReference>
<feature type="region of interest" description="Disordered" evidence="1">
    <location>
        <begin position="316"/>
        <end position="355"/>
    </location>
</feature>
<evidence type="ECO:0000313" key="3">
    <source>
        <dbReference type="Proteomes" id="UP001152622"/>
    </source>
</evidence>
<dbReference type="GO" id="GO:0032784">
    <property type="term" value="P:regulation of DNA-templated transcription elongation"/>
    <property type="evidence" value="ECO:0007669"/>
    <property type="project" value="TreeGrafter"/>
</dbReference>
<dbReference type="PANTHER" id="PTHR12190:SF1">
    <property type="entry name" value="DBIRD COMPLEX SUBUNIT ZNF326"/>
    <property type="match status" value="1"/>
</dbReference>
<name>A0A9Q1FG06_SYNKA</name>
<evidence type="ECO:0000313" key="2">
    <source>
        <dbReference type="EMBL" id="KAJ8357395.1"/>
    </source>
</evidence>
<dbReference type="AlphaFoldDB" id="A0A9Q1FG06"/>
<dbReference type="OrthoDB" id="9904304at2759"/>
<proteinExistence type="predicted"/>
<dbReference type="GO" id="GO:0003677">
    <property type="term" value="F:DNA binding"/>
    <property type="evidence" value="ECO:0007669"/>
    <property type="project" value="InterPro"/>
</dbReference>
<feature type="compositionally biased region" description="Acidic residues" evidence="1">
    <location>
        <begin position="346"/>
        <end position="355"/>
    </location>
</feature>
<reference evidence="2" key="1">
    <citation type="journal article" date="2023" name="Science">
        <title>Genome structures resolve the early diversification of teleost fishes.</title>
        <authorList>
            <person name="Parey E."/>
            <person name="Louis A."/>
            <person name="Montfort J."/>
            <person name="Bouchez O."/>
            <person name="Roques C."/>
            <person name="Iampietro C."/>
            <person name="Lluch J."/>
            <person name="Castinel A."/>
            <person name="Donnadieu C."/>
            <person name="Desvignes T."/>
            <person name="Floi Bucao C."/>
            <person name="Jouanno E."/>
            <person name="Wen M."/>
            <person name="Mejri S."/>
            <person name="Dirks R."/>
            <person name="Jansen H."/>
            <person name="Henkel C."/>
            <person name="Chen W.J."/>
            <person name="Zahm M."/>
            <person name="Cabau C."/>
            <person name="Klopp C."/>
            <person name="Thompson A.W."/>
            <person name="Robinson-Rechavi M."/>
            <person name="Braasch I."/>
            <person name="Lecointre G."/>
            <person name="Bobe J."/>
            <person name="Postlethwait J.H."/>
            <person name="Berthelot C."/>
            <person name="Roest Crollius H."/>
            <person name="Guiguen Y."/>
        </authorList>
    </citation>
    <scope>NUCLEOTIDE SEQUENCE</scope>
    <source>
        <strain evidence="2">WJC10195</strain>
    </source>
</reference>
<feature type="compositionally biased region" description="Low complexity" evidence="1">
    <location>
        <begin position="129"/>
        <end position="173"/>
    </location>
</feature>
<dbReference type="PANTHER" id="PTHR12190">
    <property type="entry name" value="A-KINASE ANCHOR PROTEIN AKAP 8"/>
    <property type="match status" value="1"/>
</dbReference>
<dbReference type="GO" id="GO:0044609">
    <property type="term" value="C:DBIRD complex"/>
    <property type="evidence" value="ECO:0007669"/>
    <property type="project" value="TreeGrafter"/>
</dbReference>
<feature type="region of interest" description="Disordered" evidence="1">
    <location>
        <begin position="83"/>
        <end position="221"/>
    </location>
</feature>
<evidence type="ECO:0000256" key="1">
    <source>
        <dbReference type="SAM" id="MobiDB-lite"/>
    </source>
</evidence>
<dbReference type="InterPro" id="IPR007071">
    <property type="entry name" value="AKAP95"/>
</dbReference>